<feature type="coiled-coil region" evidence="2">
    <location>
        <begin position="41"/>
        <end position="75"/>
    </location>
</feature>
<evidence type="ECO:0000313" key="3">
    <source>
        <dbReference type="EMBL" id="MCR2042888.1"/>
    </source>
</evidence>
<accession>A0A9X2MF30</accession>
<comment type="caution">
    <text evidence="3">The sequence shown here is derived from an EMBL/GenBank/DDBJ whole genome shotgun (WGS) entry which is preliminary data.</text>
</comment>
<evidence type="ECO:0000256" key="1">
    <source>
        <dbReference type="ARBA" id="ARBA00009108"/>
    </source>
</evidence>
<dbReference type="PANTHER" id="PTHR37313:SF2">
    <property type="entry name" value="UPF0749 PROTEIN YLXX"/>
    <property type="match status" value="1"/>
</dbReference>
<dbReference type="PANTHER" id="PTHR37313">
    <property type="entry name" value="UPF0749 PROTEIN RV1825"/>
    <property type="match status" value="1"/>
</dbReference>
<dbReference type="Pfam" id="PF05949">
    <property type="entry name" value="DUF881"/>
    <property type="match status" value="1"/>
</dbReference>
<dbReference type="Gene3D" id="3.30.70.1880">
    <property type="entry name" value="Protein of unknown function DUF881"/>
    <property type="match status" value="1"/>
</dbReference>
<dbReference type="InterPro" id="IPR010273">
    <property type="entry name" value="DUF881"/>
</dbReference>
<protein>
    <submittedName>
        <fullName evidence="3">DUF881 domain-containing protein</fullName>
    </submittedName>
</protein>
<name>A0A9X2MF30_9FIRM</name>
<keyword evidence="4" id="KW-1185">Reference proteome</keyword>
<dbReference type="RefSeq" id="WP_042681492.1">
    <property type="nucleotide sequence ID" value="NZ_CABKTM010000043.1"/>
</dbReference>
<evidence type="ECO:0000313" key="4">
    <source>
        <dbReference type="Proteomes" id="UP001142078"/>
    </source>
</evidence>
<reference evidence="3" key="1">
    <citation type="submission" date="2022-07" db="EMBL/GenBank/DDBJ databases">
        <title>Enhanced cultured diversity of the mouse gut microbiota enables custom-made synthetic communities.</title>
        <authorList>
            <person name="Afrizal A."/>
        </authorList>
    </citation>
    <scope>NUCLEOTIDE SEQUENCE</scope>
    <source>
        <strain evidence="3">DSM 29482</strain>
    </source>
</reference>
<comment type="similarity">
    <text evidence="1">Belongs to the UPF0749 family.</text>
</comment>
<proteinExistence type="inferred from homology"/>
<dbReference type="Proteomes" id="UP001142078">
    <property type="component" value="Unassembled WGS sequence"/>
</dbReference>
<dbReference type="AlphaFoldDB" id="A0A9X2MF30"/>
<evidence type="ECO:0000256" key="2">
    <source>
        <dbReference type="SAM" id="Coils"/>
    </source>
</evidence>
<gene>
    <name evidence="3" type="ORF">NSA23_02030</name>
</gene>
<keyword evidence="2" id="KW-0175">Coiled coil</keyword>
<dbReference type="EMBL" id="JANJZL010000001">
    <property type="protein sequence ID" value="MCR2042888.1"/>
    <property type="molecule type" value="Genomic_DNA"/>
</dbReference>
<organism evidence="3 4">
    <name type="scientific">Anaerosalibacter massiliensis</name>
    <dbReference type="NCBI Taxonomy" id="1347392"/>
    <lineage>
        <taxon>Bacteria</taxon>
        <taxon>Bacillati</taxon>
        <taxon>Bacillota</taxon>
        <taxon>Tissierellia</taxon>
        <taxon>Tissierellales</taxon>
        <taxon>Sporanaerobacteraceae</taxon>
        <taxon>Anaerosalibacter</taxon>
    </lineage>
</organism>
<sequence>MKKISKFNSILFVFSILLGFLIVTQMKQNVESYNLVTLKSIQVTKNEINNAHDEIKEMKSLIEIKKGELKKIEKIKGNSNENIHDVLIEGVEETKAIAGLTDMEGPGIVIKMQDNQDTEIKGVEISDDVIHDMDILMILNDLRVAGAEAISINGQRVMPMSEIKCGGPIVKINGKSLGTPFIIKAIGDPKLLYAAVNAPGTHGYEIKNFNKINVKSNMEDNVFIPGYSGRFKFKHAKPIKEGD</sequence>